<name>A0ABU0W883_9GAMM</name>
<dbReference type="InterPro" id="IPR013431">
    <property type="entry name" value="Delta_60_rpt"/>
</dbReference>
<dbReference type="Proteomes" id="UP001239019">
    <property type="component" value="Unassembled WGS sequence"/>
</dbReference>
<dbReference type="EMBL" id="JAVDDT010000006">
    <property type="protein sequence ID" value="MDQ2070233.1"/>
    <property type="molecule type" value="Genomic_DNA"/>
</dbReference>
<keyword evidence="3" id="KW-1185">Reference proteome</keyword>
<feature type="compositionally biased region" description="Acidic residues" evidence="1">
    <location>
        <begin position="36"/>
        <end position="62"/>
    </location>
</feature>
<evidence type="ECO:0000256" key="1">
    <source>
        <dbReference type="SAM" id="MobiDB-lite"/>
    </source>
</evidence>
<dbReference type="Pfam" id="PF17164">
    <property type="entry name" value="DUF5122"/>
    <property type="match status" value="2"/>
</dbReference>
<dbReference type="SUPFAM" id="SSF63829">
    <property type="entry name" value="Calcium-dependent phosphotriesterase"/>
    <property type="match status" value="1"/>
</dbReference>
<evidence type="ECO:0000313" key="2">
    <source>
        <dbReference type="EMBL" id="MDQ2070233.1"/>
    </source>
</evidence>
<sequence length="931" mass="99901">MEKLYPENLLRLLAALILSLAVAVILPACGGSSSSDDSDAGENGDDDDNGDDNGDDDDDDDGFAVGGNLSGLSGGTLELLLNDDDLLALSDNGAFSFETTLDDGDSYEVTVDSHPDGQQCQIDNASGVIDGEDVDDVEVSCSAEAVAHAWAEPRNQAVEVDWDAAGGASYSLVWSTDPDMDPENYSAHDGSGSASDIEPPYRVEELDNDQRYYFALEEDGAGFGPVFGSRPMAPVTDMWARAVMFDQDDNLFFGGSMTAGARMSGGFVALEREHYTPLPTAKVGGRVRAMVSDGEDGYFLAGDFDYIDGEERQMLARVDEDGRLDSDWQVDIDGWMVSELLFHDDRLYVRGSFTAINGANVDGIAKLNRQGDVLAWELDHDASINRMTMHDGEIYAVTTLEMTAGDEEEGVARFADDGSFLGWVAQIDPDETISHMTVAEDGAVYMAGNFTEVDGEPRDGFARIDENGDLSALMIDHGFNWVGALLVTDDAIYLGESPFPSLSTPLKAFDRDTGDELNWPEAQPNYGNLGWSVGVSNIQEIDGNILVTGLFRYIGGERQKNYALFSPEGTLLDGPELRLPRGASRVIVEDDRLLFATTGTVWDLQDPRGIGTLDMAGEFRDWGPGMGSTVTAFAETHDYIYVGSLGERTAEGIRVDGVARFDRLTGAFDLGWQPDLELEDGSSLPNPRVTRLHALGDAIVMGGSFAEVNGTNRNGFVALDAGGNVLADFPDPEGGSIGTMDGSDDVLYVGGDFDTLDGQSRDYIAAIDADGNVTSWSPELDGSVRHISYHDGIIYVAGNFDTANSTPRDGFAAFNTDGVLQPWNPSSDLDAQFGLGATSLGVFIAGDFLEVDGQERDGIALVDKDSGAVNEDFELLAGPGANLVPVADVAERSDGVVCMVVSNWVGQTADYYDGQTRQGLICIDQDLSLYW</sequence>
<dbReference type="PANTHER" id="PTHR31778:SF2">
    <property type="entry name" value="BUD SITE SELECTION PROTEIN RAX2"/>
    <property type="match status" value="1"/>
</dbReference>
<gene>
    <name evidence="2" type="ORF">RBH19_10115</name>
</gene>
<evidence type="ECO:0000313" key="3">
    <source>
        <dbReference type="Proteomes" id="UP001239019"/>
    </source>
</evidence>
<comment type="caution">
    <text evidence="2">The sequence shown here is derived from an EMBL/GenBank/DDBJ whole genome shotgun (WGS) entry which is preliminary data.</text>
</comment>
<dbReference type="PANTHER" id="PTHR31778">
    <property type="entry name" value="BUD SITE SELECTION PROTEIN RAX2"/>
    <property type="match status" value="1"/>
</dbReference>
<dbReference type="RefSeq" id="WP_306728727.1">
    <property type="nucleotide sequence ID" value="NZ_JAVDDT010000006.1"/>
</dbReference>
<evidence type="ECO:0008006" key="4">
    <source>
        <dbReference type="Google" id="ProtNLM"/>
    </source>
</evidence>
<organism evidence="2 3">
    <name type="scientific">Natronospira bacteriovora</name>
    <dbReference type="NCBI Taxonomy" id="3069753"/>
    <lineage>
        <taxon>Bacteria</taxon>
        <taxon>Pseudomonadati</taxon>
        <taxon>Pseudomonadota</taxon>
        <taxon>Gammaproteobacteria</taxon>
        <taxon>Natronospirales</taxon>
        <taxon>Natronospiraceae</taxon>
        <taxon>Natronospira</taxon>
    </lineage>
</organism>
<feature type="region of interest" description="Disordered" evidence="1">
    <location>
        <begin position="31"/>
        <end position="67"/>
    </location>
</feature>
<feature type="region of interest" description="Disordered" evidence="1">
    <location>
        <begin position="180"/>
        <end position="199"/>
    </location>
</feature>
<protein>
    <recommendedName>
        <fullName evidence="4">Fibronectin type-III domain-containing protein</fullName>
    </recommendedName>
</protein>
<proteinExistence type="predicted"/>
<reference evidence="2 3" key="1">
    <citation type="submission" date="2023-08" db="EMBL/GenBank/DDBJ databases">
        <title>Whole-genome sequencing of halo(alkali)philic microorganisms from hypersaline lakes.</title>
        <authorList>
            <person name="Sorokin D.Y."/>
            <person name="Abbas B."/>
            <person name="Merkel A.Y."/>
        </authorList>
    </citation>
    <scope>NUCLEOTIDE SEQUENCE [LARGE SCALE GENOMIC DNA]</scope>
    <source>
        <strain evidence="2 3">AB-CW4</strain>
    </source>
</reference>
<accession>A0ABU0W883</accession>